<dbReference type="OrthoDB" id="9804819at2"/>
<organism evidence="5 6">
    <name type="scientific">Geosporobacter ferrireducens</name>
    <dbReference type="NCBI Taxonomy" id="1424294"/>
    <lineage>
        <taxon>Bacteria</taxon>
        <taxon>Bacillati</taxon>
        <taxon>Bacillota</taxon>
        <taxon>Clostridia</taxon>
        <taxon>Peptostreptococcales</taxon>
        <taxon>Thermotaleaceae</taxon>
        <taxon>Geosporobacter</taxon>
    </lineage>
</organism>
<evidence type="ECO:0000256" key="1">
    <source>
        <dbReference type="ARBA" id="ARBA00022448"/>
    </source>
</evidence>
<dbReference type="PROSITE" id="PS00211">
    <property type="entry name" value="ABC_TRANSPORTER_1"/>
    <property type="match status" value="1"/>
</dbReference>
<dbReference type="GO" id="GO:0016887">
    <property type="term" value="F:ATP hydrolysis activity"/>
    <property type="evidence" value="ECO:0007669"/>
    <property type="project" value="InterPro"/>
</dbReference>
<keyword evidence="2" id="KW-0547">Nucleotide-binding</keyword>
<sequence length="284" mass="32082">MIKVTNLYHSYSNDENYAVRDVSFEISKGEIFGFLGPSGAGKSTTQKILIGLLPLQKGEGFVDNKNIRKSTRALFNLIGVSFERPNIYKKLTGVENLAFYSEMFSVPTEDPLKLLKMVGLEEAAHKKAGGYSKGMLQRLVFARSMINHPKIWFLDEPTSGLDPNTTSVIKGIIKEKQQQGTTVFLTTHNMHIAEELCDRVAFITNGEISAIDSPRSLKLKYGESFVNIEYREGNILKKEILSLTDEKHKQRIHELISKTKIETMHTQEATLEQIFIKIIGKELK</sequence>
<gene>
    <name evidence="5" type="ORF">Gferi_08640</name>
</gene>
<dbReference type="InterPro" id="IPR017871">
    <property type="entry name" value="ABC_transporter-like_CS"/>
</dbReference>
<evidence type="ECO:0000313" key="6">
    <source>
        <dbReference type="Proteomes" id="UP000095743"/>
    </source>
</evidence>
<dbReference type="InterPro" id="IPR003593">
    <property type="entry name" value="AAA+_ATPase"/>
</dbReference>
<keyword evidence="6" id="KW-1185">Reference proteome</keyword>
<dbReference type="STRING" id="1424294.Gferi_08640"/>
<protein>
    <submittedName>
        <fullName evidence="5">ATP-binding protein</fullName>
    </submittedName>
</protein>
<dbReference type="PANTHER" id="PTHR42711:SF18">
    <property type="entry name" value="ABC TRANSPORTER, ATP-BINDING PROTEIN"/>
    <property type="match status" value="1"/>
</dbReference>
<evidence type="ECO:0000256" key="2">
    <source>
        <dbReference type="ARBA" id="ARBA00022741"/>
    </source>
</evidence>
<dbReference type="SUPFAM" id="SSF52540">
    <property type="entry name" value="P-loop containing nucleoside triphosphate hydrolases"/>
    <property type="match status" value="1"/>
</dbReference>
<dbReference type="RefSeq" id="WP_069981357.1">
    <property type="nucleotide sequence ID" value="NZ_CP017269.1"/>
</dbReference>
<evidence type="ECO:0000313" key="5">
    <source>
        <dbReference type="EMBL" id="AOT73049.1"/>
    </source>
</evidence>
<dbReference type="Pfam" id="PF00005">
    <property type="entry name" value="ABC_tran"/>
    <property type="match status" value="1"/>
</dbReference>
<dbReference type="GO" id="GO:0005524">
    <property type="term" value="F:ATP binding"/>
    <property type="evidence" value="ECO:0007669"/>
    <property type="project" value="UniProtKB-KW"/>
</dbReference>
<evidence type="ECO:0000259" key="4">
    <source>
        <dbReference type="PROSITE" id="PS50893"/>
    </source>
</evidence>
<name>A0A1D8GQ59_9FIRM</name>
<accession>A0A1D8GQ59</accession>
<dbReference type="Gene3D" id="3.40.50.300">
    <property type="entry name" value="P-loop containing nucleotide triphosphate hydrolases"/>
    <property type="match status" value="1"/>
</dbReference>
<dbReference type="AlphaFoldDB" id="A0A1D8GQ59"/>
<proteinExistence type="predicted"/>
<feature type="domain" description="ABC transporter" evidence="4">
    <location>
        <begin position="2"/>
        <end position="230"/>
    </location>
</feature>
<evidence type="ECO:0000256" key="3">
    <source>
        <dbReference type="ARBA" id="ARBA00022840"/>
    </source>
</evidence>
<reference evidence="5 6" key="1">
    <citation type="submission" date="2016-09" db="EMBL/GenBank/DDBJ databases">
        <title>Genomic analysis reveals versatility of anaerobic energy metabolism of Geosporobacter ferrireducens IRF9 of phylum Firmicutes.</title>
        <authorList>
            <person name="Kim S.-J."/>
        </authorList>
    </citation>
    <scope>NUCLEOTIDE SEQUENCE [LARGE SCALE GENOMIC DNA]</scope>
    <source>
        <strain evidence="5 6">IRF9</strain>
    </source>
</reference>
<dbReference type="KEGG" id="gfe:Gferi_08640"/>
<dbReference type="InterPro" id="IPR027417">
    <property type="entry name" value="P-loop_NTPase"/>
</dbReference>
<dbReference type="Proteomes" id="UP000095743">
    <property type="component" value="Chromosome"/>
</dbReference>
<dbReference type="SMART" id="SM00382">
    <property type="entry name" value="AAA"/>
    <property type="match status" value="1"/>
</dbReference>
<dbReference type="InterPro" id="IPR003439">
    <property type="entry name" value="ABC_transporter-like_ATP-bd"/>
</dbReference>
<keyword evidence="3 5" id="KW-0067">ATP-binding</keyword>
<dbReference type="PROSITE" id="PS50893">
    <property type="entry name" value="ABC_TRANSPORTER_2"/>
    <property type="match status" value="1"/>
</dbReference>
<dbReference type="InterPro" id="IPR050763">
    <property type="entry name" value="ABC_transporter_ATP-binding"/>
</dbReference>
<dbReference type="PANTHER" id="PTHR42711">
    <property type="entry name" value="ABC TRANSPORTER ATP-BINDING PROTEIN"/>
    <property type="match status" value="1"/>
</dbReference>
<keyword evidence="1" id="KW-0813">Transport</keyword>
<dbReference type="EMBL" id="CP017269">
    <property type="protein sequence ID" value="AOT73049.1"/>
    <property type="molecule type" value="Genomic_DNA"/>
</dbReference>